<dbReference type="SUPFAM" id="SSF50969">
    <property type="entry name" value="YVTN repeat-like/Quinoprotein amine dehydrogenase"/>
    <property type="match status" value="1"/>
</dbReference>
<gene>
    <name evidence="1" type="ORF">GCM10022202_28740</name>
</gene>
<dbReference type="InterPro" id="IPR051200">
    <property type="entry name" value="Host-pathogen_enzymatic-act"/>
</dbReference>
<name>A0ABP7BP85_9MICO</name>
<evidence type="ECO:0000313" key="2">
    <source>
        <dbReference type="Proteomes" id="UP001410795"/>
    </source>
</evidence>
<protein>
    <submittedName>
        <fullName evidence="1">Lipoprotein</fullName>
    </submittedName>
</protein>
<accession>A0ABP7BP85</accession>
<sequence>MSAVPADTSRGKEPFMTQAAGVQHSSAGSLFAVTQSAADSIAIVDLSTRSTGSIVRATIPVGTAPWGIAVDGPARRAYVATAPGVAIVDLLERRTVALVPYRDAPASHGFGEYRPGGTGIVVSDDGERVFVAVHRDGRFSTVEVLDTSTQSMIASVDVGERPFDVKLSADGSEVYTIDHDSFTMHAVSVDGFAVRSYEIAPFGTAGGHMSHFKPHYAAVAADGVVYLPYQGRAVVVLDPATGAYETRPLTGDTHQHGTDLSDDGRLLVVGVGEVGGATRGPSLTVYDVETGGEQLIELDRGHENVLFWREPGSSRPLAILTGGSTSRGPWDGLTLVDLDTHEITHLPVPEKPQAIVRIAD</sequence>
<dbReference type="Gene3D" id="2.130.10.10">
    <property type="entry name" value="YVTN repeat-like/Quinoprotein amine dehydrogenase"/>
    <property type="match status" value="2"/>
</dbReference>
<keyword evidence="2" id="KW-1185">Reference proteome</keyword>
<evidence type="ECO:0000313" key="1">
    <source>
        <dbReference type="EMBL" id="GAA3664924.1"/>
    </source>
</evidence>
<reference evidence="2" key="1">
    <citation type="journal article" date="2019" name="Int. J. Syst. Evol. Microbiol.">
        <title>The Global Catalogue of Microorganisms (GCM) 10K type strain sequencing project: providing services to taxonomists for standard genome sequencing and annotation.</title>
        <authorList>
            <consortium name="The Broad Institute Genomics Platform"/>
            <consortium name="The Broad Institute Genome Sequencing Center for Infectious Disease"/>
            <person name="Wu L."/>
            <person name="Ma J."/>
        </authorList>
    </citation>
    <scope>NUCLEOTIDE SEQUENCE [LARGE SCALE GENOMIC DNA]</scope>
    <source>
        <strain evidence="2">JCM 16546</strain>
    </source>
</reference>
<comment type="caution">
    <text evidence="1">The sequence shown here is derived from an EMBL/GenBank/DDBJ whole genome shotgun (WGS) entry which is preliminary data.</text>
</comment>
<keyword evidence="1" id="KW-0449">Lipoprotein</keyword>
<dbReference type="PANTHER" id="PTHR47197">
    <property type="entry name" value="PROTEIN NIRF"/>
    <property type="match status" value="1"/>
</dbReference>
<dbReference type="InterPro" id="IPR015943">
    <property type="entry name" value="WD40/YVTN_repeat-like_dom_sf"/>
</dbReference>
<dbReference type="Proteomes" id="UP001410795">
    <property type="component" value="Unassembled WGS sequence"/>
</dbReference>
<dbReference type="PANTHER" id="PTHR47197:SF3">
    <property type="entry name" value="DIHYDRO-HEME D1 DEHYDROGENASE"/>
    <property type="match status" value="1"/>
</dbReference>
<dbReference type="EMBL" id="BAAAYV010000018">
    <property type="protein sequence ID" value="GAA3664924.1"/>
    <property type="molecule type" value="Genomic_DNA"/>
</dbReference>
<proteinExistence type="predicted"/>
<organism evidence="1 2">
    <name type="scientific">Microbacterium marinilacus</name>
    <dbReference type="NCBI Taxonomy" id="415209"/>
    <lineage>
        <taxon>Bacteria</taxon>
        <taxon>Bacillati</taxon>
        <taxon>Actinomycetota</taxon>
        <taxon>Actinomycetes</taxon>
        <taxon>Micrococcales</taxon>
        <taxon>Microbacteriaceae</taxon>
        <taxon>Microbacterium</taxon>
    </lineage>
</organism>
<dbReference type="InterPro" id="IPR011044">
    <property type="entry name" value="Quino_amine_DH_bsu"/>
</dbReference>